<sequence>MTRVLLLVAALATASAHGVVINQSAKRTFDLTKHVVREYTEFQFSDIDAAVNEYDLAFPHALEMHLANVSARCGKAPCEIVPATPKKNAAKTSEDAALYTVLLKKPVAKGETGSVKVTAYFTRVLTPYPAEITQQEDQLVLFEASYLVSSPYLTKTQTTKLKLPSGKVESLRAEEPVSRKGSMFTLGPYSNIEAFAASVETAPLSVHYKNHAPFLTITKLTREIEVSMWGRVSFEEVYDMEHTGAKLKGGFSRFDYVQLQQQSASFYDMHAQLPKDAVNVYYRDQIGNISTSSLRPAGRMGSYRDFLFQPRFPLFGGWKNQWYLGYSVPTHSVLSHVGDKFKLVADFSTSLQGASVDDLTVKVILPEGATNVQINVPFSVDSTSETTRQTYLDTPAIGRPVLILDKKNVVAAHNVPFEVTFDFPRYFMMHEPLLLVSAFLVFFLVCMLLFRLDFSIAKKPVQKPKTE</sequence>
<dbReference type="Pfam" id="PF04597">
    <property type="entry name" value="Ribophorin_I"/>
    <property type="match status" value="1"/>
</dbReference>
<dbReference type="PANTHER" id="PTHR21049:SF0">
    <property type="entry name" value="DOLICHYL-DIPHOSPHOOLIGOSACCHARIDE--PROTEIN GLYCOSYLTRANSFERASE SUBUNIT 1"/>
    <property type="match status" value="1"/>
</dbReference>
<dbReference type="PANTHER" id="PTHR21049">
    <property type="entry name" value="RIBOPHORIN I"/>
    <property type="match status" value="1"/>
</dbReference>
<dbReference type="AlphaFoldDB" id="M4B1W3"/>
<keyword evidence="12" id="KW-1185">Reference proteome</keyword>
<keyword evidence="9 10" id="KW-0472">Membrane</keyword>
<keyword evidence="6 10" id="KW-0732">Signal</keyword>
<dbReference type="GO" id="GO:0018279">
    <property type="term" value="P:protein N-linked glycosylation via asparagine"/>
    <property type="evidence" value="ECO:0007669"/>
    <property type="project" value="TreeGrafter"/>
</dbReference>
<feature type="chain" id="PRO_5005140536" description="Dolichyl-diphosphooligosaccharide--protein glycosyltransferase subunit 1" evidence="10">
    <location>
        <begin position="17"/>
        <end position="467"/>
    </location>
</feature>
<keyword evidence="8 10" id="KW-1133">Transmembrane helix</keyword>
<evidence type="ECO:0000256" key="8">
    <source>
        <dbReference type="ARBA" id="ARBA00022989"/>
    </source>
</evidence>
<proteinExistence type="inferred from homology"/>
<dbReference type="InParanoid" id="M4B1W3"/>
<name>M4B1W3_HYAAE</name>
<dbReference type="EMBL" id="JH597776">
    <property type="status" value="NOT_ANNOTATED_CDS"/>
    <property type="molecule type" value="Genomic_DNA"/>
</dbReference>
<evidence type="ECO:0000256" key="3">
    <source>
        <dbReference type="ARBA" id="ARBA00004922"/>
    </source>
</evidence>
<evidence type="ECO:0000313" key="12">
    <source>
        <dbReference type="Proteomes" id="UP000011713"/>
    </source>
</evidence>
<dbReference type="STRING" id="559515.M4B1W3"/>
<dbReference type="Proteomes" id="UP000011713">
    <property type="component" value="Unassembled WGS sequence"/>
</dbReference>
<comment type="function">
    <text evidence="1 10">Subunit of the oligosaccharyl transferase (OST) complex that catalyzes the initial transfer of a defined glycan (Glc(3)Man(9)GlcNAc(2) in eukaryotes) from the lipid carrier dolichol-pyrophosphate to an asparagine residue within an Asn-X-Ser/Thr consensus motif in nascent polypeptide chains, the first step in protein N-glycosylation. N-glycosylation occurs cotranslationally and the complex associates with the Sec61 complex at the channel-forming translocon complex that mediates protein translocation across the endoplasmic reticulum (ER). All subunits are required for a maximal enzyme activity.</text>
</comment>
<dbReference type="OMA" id="RYEYARE"/>
<evidence type="ECO:0000256" key="9">
    <source>
        <dbReference type="ARBA" id="ARBA00023136"/>
    </source>
</evidence>
<evidence type="ECO:0000256" key="1">
    <source>
        <dbReference type="ARBA" id="ARBA00002791"/>
    </source>
</evidence>
<evidence type="ECO:0000256" key="6">
    <source>
        <dbReference type="ARBA" id="ARBA00022729"/>
    </source>
</evidence>
<dbReference type="UniPathway" id="UPA00378"/>
<evidence type="ECO:0000256" key="10">
    <source>
        <dbReference type="RuleBase" id="RU361143"/>
    </source>
</evidence>
<reference evidence="12" key="1">
    <citation type="journal article" date="2010" name="Science">
        <title>Signatures of adaptation to obligate biotrophy in the Hyaloperonospora arabidopsidis genome.</title>
        <authorList>
            <person name="Baxter L."/>
            <person name="Tripathy S."/>
            <person name="Ishaque N."/>
            <person name="Boot N."/>
            <person name="Cabral A."/>
            <person name="Kemen E."/>
            <person name="Thines M."/>
            <person name="Ah-Fong A."/>
            <person name="Anderson R."/>
            <person name="Badejoko W."/>
            <person name="Bittner-Eddy P."/>
            <person name="Boore J.L."/>
            <person name="Chibucos M.C."/>
            <person name="Coates M."/>
            <person name="Dehal P."/>
            <person name="Delehaunty K."/>
            <person name="Dong S."/>
            <person name="Downton P."/>
            <person name="Dumas B."/>
            <person name="Fabro G."/>
            <person name="Fronick C."/>
            <person name="Fuerstenberg S.I."/>
            <person name="Fulton L."/>
            <person name="Gaulin E."/>
            <person name="Govers F."/>
            <person name="Hughes L."/>
            <person name="Humphray S."/>
            <person name="Jiang R.H."/>
            <person name="Judelson H."/>
            <person name="Kamoun S."/>
            <person name="Kyung K."/>
            <person name="Meijer H."/>
            <person name="Minx P."/>
            <person name="Morris P."/>
            <person name="Nelson J."/>
            <person name="Phuntumart V."/>
            <person name="Qutob D."/>
            <person name="Rehmany A."/>
            <person name="Rougon-Cardoso A."/>
            <person name="Ryden P."/>
            <person name="Torto-Alalibo T."/>
            <person name="Studholme D."/>
            <person name="Wang Y."/>
            <person name="Win J."/>
            <person name="Wood J."/>
            <person name="Clifton S.W."/>
            <person name="Rogers J."/>
            <person name="Van den Ackerveken G."/>
            <person name="Jones J.D."/>
            <person name="McDowell J.M."/>
            <person name="Beynon J."/>
            <person name="Tyler B.M."/>
        </authorList>
    </citation>
    <scope>NUCLEOTIDE SEQUENCE [LARGE SCALE GENOMIC DNA]</scope>
    <source>
        <strain evidence="12">Emoy2</strain>
    </source>
</reference>
<feature type="transmembrane region" description="Helical" evidence="10">
    <location>
        <begin position="433"/>
        <end position="450"/>
    </location>
</feature>
<comment type="subunit">
    <text evidence="10">Component of the oligosaccharyltransferase (OST) complex.</text>
</comment>
<keyword evidence="7 10" id="KW-0256">Endoplasmic reticulum</keyword>
<evidence type="ECO:0000256" key="5">
    <source>
        <dbReference type="ARBA" id="ARBA00022692"/>
    </source>
</evidence>
<accession>M4B1W3</accession>
<keyword evidence="5 10" id="KW-0812">Transmembrane</keyword>
<comment type="similarity">
    <text evidence="4 10">Belongs to the OST1 family.</text>
</comment>
<organism evidence="11 12">
    <name type="scientific">Hyaloperonospora arabidopsidis (strain Emoy2)</name>
    <name type="common">Downy mildew agent</name>
    <name type="synonym">Peronospora arabidopsidis</name>
    <dbReference type="NCBI Taxonomy" id="559515"/>
    <lineage>
        <taxon>Eukaryota</taxon>
        <taxon>Sar</taxon>
        <taxon>Stramenopiles</taxon>
        <taxon>Oomycota</taxon>
        <taxon>Peronosporomycetes</taxon>
        <taxon>Peronosporales</taxon>
        <taxon>Peronosporaceae</taxon>
        <taxon>Hyaloperonospora</taxon>
    </lineage>
</organism>
<dbReference type="HOGENOM" id="CLU_031381_0_1_1"/>
<evidence type="ECO:0000256" key="2">
    <source>
        <dbReference type="ARBA" id="ARBA00004115"/>
    </source>
</evidence>
<dbReference type="GO" id="GO:0008250">
    <property type="term" value="C:oligosaccharyltransferase complex"/>
    <property type="evidence" value="ECO:0007669"/>
    <property type="project" value="UniProtKB-UniRule"/>
</dbReference>
<dbReference type="VEuPathDB" id="FungiDB:HpaG800260"/>
<evidence type="ECO:0000256" key="7">
    <source>
        <dbReference type="ARBA" id="ARBA00022824"/>
    </source>
</evidence>
<evidence type="ECO:0000313" key="11">
    <source>
        <dbReference type="EnsemblProtists" id="HpaP800260"/>
    </source>
</evidence>
<protein>
    <recommendedName>
        <fullName evidence="10">Dolichyl-diphosphooligosaccharide--protein glycosyltransferase subunit 1</fullName>
    </recommendedName>
</protein>
<feature type="signal peptide" evidence="10">
    <location>
        <begin position="1"/>
        <end position="16"/>
    </location>
</feature>
<dbReference type="InterPro" id="IPR007676">
    <property type="entry name" value="Ribophorin_I"/>
</dbReference>
<reference evidence="11" key="2">
    <citation type="submission" date="2015-06" db="UniProtKB">
        <authorList>
            <consortium name="EnsemblProtists"/>
        </authorList>
    </citation>
    <scope>IDENTIFICATION</scope>
    <source>
        <strain evidence="11">Emoy2</strain>
    </source>
</reference>
<comment type="pathway">
    <text evidence="3 10">Protein modification; protein glycosylation.</text>
</comment>
<dbReference type="eggNOG" id="KOG2291">
    <property type="taxonomic scope" value="Eukaryota"/>
</dbReference>
<comment type="subcellular location">
    <subcellularLocation>
        <location evidence="2 10">Endoplasmic reticulum membrane</location>
        <topology evidence="2 10">Single-pass type I membrane protein</topology>
    </subcellularLocation>
</comment>
<dbReference type="EnsemblProtists" id="HpaT800260">
    <property type="protein sequence ID" value="HpaP800260"/>
    <property type="gene ID" value="HpaG800260"/>
</dbReference>
<evidence type="ECO:0000256" key="4">
    <source>
        <dbReference type="ARBA" id="ARBA00008905"/>
    </source>
</evidence>